<dbReference type="SUPFAM" id="SSF52141">
    <property type="entry name" value="Uracil-DNA glycosylase-like"/>
    <property type="match status" value="1"/>
</dbReference>
<dbReference type="InterPro" id="IPR005122">
    <property type="entry name" value="Uracil-DNA_glycosylase-like"/>
</dbReference>
<keyword evidence="6 9" id="KW-0227">DNA damage</keyword>
<dbReference type="SMART" id="SM00987">
    <property type="entry name" value="UreE_C"/>
    <property type="match status" value="1"/>
</dbReference>
<evidence type="ECO:0000256" key="2">
    <source>
        <dbReference type="ARBA" id="ARBA00002631"/>
    </source>
</evidence>
<proteinExistence type="inferred from homology"/>
<dbReference type="Pfam" id="PF03167">
    <property type="entry name" value="UDG"/>
    <property type="match status" value="1"/>
</dbReference>
<feature type="active site" description="Proton acceptor" evidence="9 10">
    <location>
        <position position="94"/>
    </location>
</feature>
<evidence type="ECO:0000256" key="6">
    <source>
        <dbReference type="ARBA" id="ARBA00022763"/>
    </source>
</evidence>
<keyword evidence="7 9" id="KW-0378">Hydrolase</keyword>
<evidence type="ECO:0000313" key="13">
    <source>
        <dbReference type="EMBL" id="GAA0534130.1"/>
    </source>
</evidence>
<comment type="similarity">
    <text evidence="3 9 11">Belongs to the uracil-DNA glycosylase (UDG) superfamily. UNG family.</text>
</comment>
<dbReference type="RefSeq" id="WP_338616281.1">
    <property type="nucleotide sequence ID" value="NZ_BAAAEN010000048.1"/>
</dbReference>
<evidence type="ECO:0000256" key="3">
    <source>
        <dbReference type="ARBA" id="ARBA00008184"/>
    </source>
</evidence>
<dbReference type="CDD" id="cd10027">
    <property type="entry name" value="UDG-F1-like"/>
    <property type="match status" value="1"/>
</dbReference>
<keyword evidence="8 9" id="KW-0234">DNA repair</keyword>
<gene>
    <name evidence="9" type="primary">ung</name>
    <name evidence="13" type="ORF">GCM10009097_59090</name>
</gene>
<dbReference type="PROSITE" id="PS00130">
    <property type="entry name" value="U_DNA_GLYCOSYLASE"/>
    <property type="match status" value="1"/>
</dbReference>
<evidence type="ECO:0000256" key="10">
    <source>
        <dbReference type="PROSITE-ProRule" id="PRU10072"/>
    </source>
</evidence>
<comment type="function">
    <text evidence="2 9 11">Excises uracil residues from the DNA which can arise as a result of misincorporation of dUMP residues by DNA polymerase or due to deamination of cytosine.</text>
</comment>
<sequence length="254" mass="27256">MNAVKGFDGGASADLFAAEPDNRLAEPLQAHVDRLPAGWRELLADALASPSFDALRRFVDLRREAGAVIYPALPFRALDLATPASTRVVILGQDPYHGPGQAQGLAFSVPDGFKRPPSLRNIFNEVAASFGGNPAAFGNDLQRWARQGVLLLNTSLTVEDGAPASHAKQGWEAFTDAVIAAIAREPSPKVFMLWGAHAQAKQALLPPGGRHLVLMANHPSPLSARRPPVPFLGCGHFETANRWLAEQGREPVAW</sequence>
<reference evidence="13 14" key="1">
    <citation type="journal article" date="2019" name="Int. J. Syst. Evol. Microbiol.">
        <title>The Global Catalogue of Microorganisms (GCM) 10K type strain sequencing project: providing services to taxonomists for standard genome sequencing and annotation.</title>
        <authorList>
            <consortium name="The Broad Institute Genomics Platform"/>
            <consortium name="The Broad Institute Genome Sequencing Center for Infectious Disease"/>
            <person name="Wu L."/>
            <person name="Ma J."/>
        </authorList>
    </citation>
    <scope>NUCLEOTIDE SEQUENCE [LARGE SCALE GENOMIC DNA]</scope>
    <source>
        <strain evidence="13 14">JCM 14330</strain>
    </source>
</reference>
<keyword evidence="14" id="KW-1185">Reference proteome</keyword>
<keyword evidence="9" id="KW-0963">Cytoplasm</keyword>
<dbReference type="NCBIfam" id="TIGR00628">
    <property type="entry name" value="ung"/>
    <property type="match status" value="1"/>
</dbReference>
<evidence type="ECO:0000256" key="11">
    <source>
        <dbReference type="RuleBase" id="RU003780"/>
    </source>
</evidence>
<dbReference type="PANTHER" id="PTHR11264">
    <property type="entry name" value="URACIL-DNA GLYCOSYLASE"/>
    <property type="match status" value="1"/>
</dbReference>
<accession>A0ABN1D4J2</accession>
<dbReference type="SMART" id="SM00986">
    <property type="entry name" value="UDG"/>
    <property type="match status" value="1"/>
</dbReference>
<feature type="domain" description="Uracil-DNA glycosylase-like" evidence="12">
    <location>
        <begin position="79"/>
        <end position="244"/>
    </location>
</feature>
<dbReference type="EMBL" id="BAAAEN010000048">
    <property type="protein sequence ID" value="GAA0534130.1"/>
    <property type="molecule type" value="Genomic_DNA"/>
</dbReference>
<protein>
    <recommendedName>
        <fullName evidence="5 9">Uracil-DNA glycosylase</fullName>
        <shortName evidence="9">UDG</shortName>
        <ecNumber evidence="4 9">3.2.2.27</ecNumber>
    </recommendedName>
</protein>
<dbReference type="PANTHER" id="PTHR11264:SF0">
    <property type="entry name" value="URACIL-DNA GLYCOSYLASE"/>
    <property type="match status" value="1"/>
</dbReference>
<dbReference type="NCBIfam" id="NF003588">
    <property type="entry name" value="PRK05254.1-1"/>
    <property type="match status" value="1"/>
</dbReference>
<dbReference type="InterPro" id="IPR002043">
    <property type="entry name" value="UDG_fam1"/>
</dbReference>
<evidence type="ECO:0000256" key="7">
    <source>
        <dbReference type="ARBA" id="ARBA00022801"/>
    </source>
</evidence>
<evidence type="ECO:0000256" key="5">
    <source>
        <dbReference type="ARBA" id="ARBA00018429"/>
    </source>
</evidence>
<name>A0ABN1D4J2_9BURK</name>
<evidence type="ECO:0000256" key="4">
    <source>
        <dbReference type="ARBA" id="ARBA00012030"/>
    </source>
</evidence>
<dbReference type="NCBIfam" id="NF003591">
    <property type="entry name" value="PRK05254.1-4"/>
    <property type="match status" value="1"/>
</dbReference>
<dbReference type="Proteomes" id="UP001501706">
    <property type="component" value="Unassembled WGS sequence"/>
</dbReference>
<dbReference type="InterPro" id="IPR036895">
    <property type="entry name" value="Uracil-DNA_glycosylase-like_sf"/>
</dbReference>
<organism evidence="13 14">
    <name type="scientific">Pigmentiphaga daeguensis</name>
    <dbReference type="NCBI Taxonomy" id="414049"/>
    <lineage>
        <taxon>Bacteria</taxon>
        <taxon>Pseudomonadati</taxon>
        <taxon>Pseudomonadota</taxon>
        <taxon>Betaproteobacteria</taxon>
        <taxon>Burkholderiales</taxon>
        <taxon>Alcaligenaceae</taxon>
        <taxon>Pigmentiphaga</taxon>
    </lineage>
</organism>
<evidence type="ECO:0000313" key="14">
    <source>
        <dbReference type="Proteomes" id="UP001501706"/>
    </source>
</evidence>
<dbReference type="EC" id="3.2.2.27" evidence="4 9"/>
<evidence type="ECO:0000256" key="1">
    <source>
        <dbReference type="ARBA" id="ARBA00001400"/>
    </source>
</evidence>
<comment type="subcellular location">
    <subcellularLocation>
        <location evidence="9">Cytoplasm</location>
    </subcellularLocation>
</comment>
<dbReference type="HAMAP" id="MF_00148">
    <property type="entry name" value="UDG"/>
    <property type="match status" value="1"/>
</dbReference>
<evidence type="ECO:0000256" key="8">
    <source>
        <dbReference type="ARBA" id="ARBA00023204"/>
    </source>
</evidence>
<dbReference type="NCBIfam" id="NF003592">
    <property type="entry name" value="PRK05254.1-5"/>
    <property type="match status" value="1"/>
</dbReference>
<comment type="caution">
    <text evidence="13">The sequence shown here is derived from an EMBL/GenBank/DDBJ whole genome shotgun (WGS) entry which is preliminary data.</text>
</comment>
<evidence type="ECO:0000259" key="12">
    <source>
        <dbReference type="SMART" id="SM00986"/>
    </source>
</evidence>
<comment type="catalytic activity">
    <reaction evidence="1 9 11">
        <text>Hydrolyzes single-stranded DNA or mismatched double-stranded DNA and polynucleotides, releasing free uracil.</text>
        <dbReference type="EC" id="3.2.2.27"/>
    </reaction>
</comment>
<dbReference type="Gene3D" id="3.40.470.10">
    <property type="entry name" value="Uracil-DNA glycosylase-like domain"/>
    <property type="match status" value="1"/>
</dbReference>
<dbReference type="NCBIfam" id="NF003589">
    <property type="entry name" value="PRK05254.1-2"/>
    <property type="match status" value="1"/>
</dbReference>
<evidence type="ECO:0000256" key="9">
    <source>
        <dbReference type="HAMAP-Rule" id="MF_00148"/>
    </source>
</evidence>
<dbReference type="InterPro" id="IPR018085">
    <property type="entry name" value="Ura-DNA_Glyclase_AS"/>
</dbReference>